<proteinExistence type="inferred from homology"/>
<dbReference type="InterPro" id="IPR036985">
    <property type="entry name" value="Transglutaminase-like_sf"/>
</dbReference>
<accession>A0ABQ9EFF5</accession>
<feature type="compositionally biased region" description="Acidic residues" evidence="2">
    <location>
        <begin position="39"/>
        <end position="48"/>
    </location>
</feature>
<dbReference type="Pfam" id="PF00868">
    <property type="entry name" value="Transglut_N"/>
    <property type="match status" value="1"/>
</dbReference>
<evidence type="ECO:0000256" key="2">
    <source>
        <dbReference type="SAM" id="MobiDB-lite"/>
    </source>
</evidence>
<dbReference type="InterPro" id="IPR036238">
    <property type="entry name" value="Transglutaminase_C_sf"/>
</dbReference>
<dbReference type="InterPro" id="IPR013783">
    <property type="entry name" value="Ig-like_fold"/>
</dbReference>
<dbReference type="InterPro" id="IPR038765">
    <property type="entry name" value="Papain-like_cys_pep_sf"/>
</dbReference>
<sequence length="782" mass="89174">MPWSFFTRRNRISRKNKRRGTPVLTTIRENCSIHNYGDDFSDSDEEEPTVSKPKPTKPKKPVAETELKVKNCDYNVEKNTIDHHTDEFDITEKQERNDGRKEQLVVRRGQPFNITLELTRPFDATKDDLRLIFEFDSNFYNPNPLHGTLIELILSAKDEPLRWGAKIKTNTGNKLTVKVFTPPTICVGKWKFMVDVIKKSDTRSKVDRYHCKELIYMLFNPWCKDDTVYLSSELHRNEYVLNETGKIFTGYWKSFDGRSWTFGQFQGKVLDCVMYMLDELKPMEAKYRGDPVLVSRKLSALVNSCDDDGVLEGNWTGNYSDGVSPSTWTGSVKILEDFYSTKETVRYGQCWVFSGVLTTVCRAIGIPARSVTNFCSAHDTDSDVIIESIVPETGNNFQIDSIWNFHVWNDVWMARPDLPDGYDGWQALDATPQEATEDGSLMCCGPCPLKAIRTGEVLIPYDGAFIFAELNADQVHWKYSAKEGKLKKFKISKDKIGKYISTCLPKGVPDRESDPCKPCQDKRWEDITSEYKHSEGSPLERLAVKCAVRSKMAMESNLIEELYKSDTEDVEFEFEDPRCTMIGSDFEVKLKINNKSKETRTAVGYICILTKTYTGKVHKVVKSEQFNDVKLSPNASKSLSIKLTESEYTECLTEQCLFEFREMFSIKETGQTSYDDQPFKLKKPTIEIKAPTKGKVGEPMKVEVSFVNPLKVALTGCVIGMQGAGLYQPISYRRSNVGPSATFFEMFVVTPKKKGERKLIVNFNANEIEMVEGDLDFIIAPQ</sequence>
<gene>
    <name evidence="4" type="ORF">KUTeg_019740</name>
</gene>
<comment type="caution">
    <text evidence="4">The sequence shown here is derived from an EMBL/GenBank/DDBJ whole genome shotgun (WGS) entry which is preliminary data.</text>
</comment>
<dbReference type="Gene3D" id="3.90.260.10">
    <property type="entry name" value="Transglutaminase-like"/>
    <property type="match status" value="1"/>
</dbReference>
<comment type="similarity">
    <text evidence="1">Belongs to the transglutaminase superfamily. Transglutaminase family.</text>
</comment>
<dbReference type="EMBL" id="JARBDR010000917">
    <property type="protein sequence ID" value="KAJ8303344.1"/>
    <property type="molecule type" value="Genomic_DNA"/>
</dbReference>
<reference evidence="4 5" key="1">
    <citation type="submission" date="2022-12" db="EMBL/GenBank/DDBJ databases">
        <title>Chromosome-level genome of Tegillarca granosa.</title>
        <authorList>
            <person name="Kim J."/>
        </authorList>
    </citation>
    <scope>NUCLEOTIDE SEQUENCE [LARGE SCALE GENOMIC DNA]</scope>
    <source>
        <strain evidence="4">Teg-2019</strain>
        <tissue evidence="4">Adductor muscle</tissue>
    </source>
</reference>
<dbReference type="Pfam" id="PF01841">
    <property type="entry name" value="Transglut_core"/>
    <property type="match status" value="1"/>
</dbReference>
<dbReference type="Proteomes" id="UP001217089">
    <property type="component" value="Unassembled WGS sequence"/>
</dbReference>
<dbReference type="InterPro" id="IPR014756">
    <property type="entry name" value="Ig_E-set"/>
</dbReference>
<dbReference type="InterPro" id="IPR001102">
    <property type="entry name" value="Transglutaminase_N"/>
</dbReference>
<dbReference type="SUPFAM" id="SSF81296">
    <property type="entry name" value="E set domains"/>
    <property type="match status" value="1"/>
</dbReference>
<feature type="domain" description="Transglutaminase-like" evidence="3">
    <location>
        <begin position="342"/>
        <end position="432"/>
    </location>
</feature>
<dbReference type="InterPro" id="IPR023608">
    <property type="entry name" value="Transglutaminase_animal"/>
</dbReference>
<dbReference type="PANTHER" id="PTHR11590">
    <property type="entry name" value="PROTEIN-GLUTAMINE GAMMA-GLUTAMYLTRANSFERASE"/>
    <property type="match status" value="1"/>
</dbReference>
<dbReference type="SUPFAM" id="SSF54001">
    <property type="entry name" value="Cysteine proteinases"/>
    <property type="match status" value="1"/>
</dbReference>
<dbReference type="PANTHER" id="PTHR11590:SF40">
    <property type="entry name" value="HEMOCYTE PROTEIN-GLUTAMINE GAMMA-GLUTAMYLTRANSFERASE-LIKE PROTEIN"/>
    <property type="match status" value="1"/>
</dbReference>
<dbReference type="SMART" id="SM00460">
    <property type="entry name" value="TGc"/>
    <property type="match status" value="1"/>
</dbReference>
<dbReference type="InterPro" id="IPR002931">
    <property type="entry name" value="Transglutaminase-like"/>
</dbReference>
<evidence type="ECO:0000259" key="3">
    <source>
        <dbReference type="SMART" id="SM00460"/>
    </source>
</evidence>
<protein>
    <recommendedName>
        <fullName evidence="3">Transglutaminase-like domain-containing protein</fullName>
    </recommendedName>
</protein>
<dbReference type="SUPFAM" id="SSF49309">
    <property type="entry name" value="Transglutaminase, two C-terminal domains"/>
    <property type="match status" value="2"/>
</dbReference>
<evidence type="ECO:0000256" key="1">
    <source>
        <dbReference type="ARBA" id="ARBA00005968"/>
    </source>
</evidence>
<feature type="region of interest" description="Disordered" evidence="2">
    <location>
        <begin position="35"/>
        <end position="63"/>
    </location>
</feature>
<keyword evidence="5" id="KW-1185">Reference proteome</keyword>
<dbReference type="PIRSF" id="PIRSF000459">
    <property type="entry name" value="TGM_EBP42"/>
    <property type="match status" value="1"/>
</dbReference>
<dbReference type="InterPro" id="IPR050779">
    <property type="entry name" value="Transglutaminase"/>
</dbReference>
<name>A0ABQ9EFF5_TEGGR</name>
<evidence type="ECO:0000313" key="4">
    <source>
        <dbReference type="EMBL" id="KAJ8303344.1"/>
    </source>
</evidence>
<dbReference type="Gene3D" id="2.60.40.10">
    <property type="entry name" value="Immunoglobulins"/>
    <property type="match status" value="3"/>
</dbReference>
<dbReference type="InterPro" id="IPR008958">
    <property type="entry name" value="Transglutaminase_C"/>
</dbReference>
<organism evidence="4 5">
    <name type="scientific">Tegillarca granosa</name>
    <name type="common">Malaysian cockle</name>
    <name type="synonym">Anadara granosa</name>
    <dbReference type="NCBI Taxonomy" id="220873"/>
    <lineage>
        <taxon>Eukaryota</taxon>
        <taxon>Metazoa</taxon>
        <taxon>Spiralia</taxon>
        <taxon>Lophotrochozoa</taxon>
        <taxon>Mollusca</taxon>
        <taxon>Bivalvia</taxon>
        <taxon>Autobranchia</taxon>
        <taxon>Pteriomorphia</taxon>
        <taxon>Arcoida</taxon>
        <taxon>Arcoidea</taxon>
        <taxon>Arcidae</taxon>
        <taxon>Tegillarca</taxon>
    </lineage>
</organism>
<evidence type="ECO:0000313" key="5">
    <source>
        <dbReference type="Proteomes" id="UP001217089"/>
    </source>
</evidence>
<dbReference type="Pfam" id="PF00927">
    <property type="entry name" value="Transglut_C"/>
    <property type="match status" value="2"/>
</dbReference>